<dbReference type="GO" id="GO:0016903">
    <property type="term" value="F:oxidoreductase activity, acting on the aldehyde or oxo group of donors"/>
    <property type="evidence" value="ECO:0007669"/>
    <property type="project" value="InterPro"/>
</dbReference>
<keyword evidence="1" id="KW-0560">Oxidoreductase</keyword>
<dbReference type="NCBIfam" id="TIGR03710">
    <property type="entry name" value="OAFO_sf"/>
    <property type="match status" value="1"/>
</dbReference>
<feature type="domain" description="Pyruvate/ketoisovalerate oxidoreductase catalytic" evidence="2">
    <location>
        <begin position="33"/>
        <end position="196"/>
    </location>
</feature>
<dbReference type="SUPFAM" id="SSF53323">
    <property type="entry name" value="Pyruvate-ferredoxin oxidoreductase, PFOR, domain III"/>
    <property type="match status" value="1"/>
</dbReference>
<sequence>MPGARLTEFISKNMMPKVDNRQEILSVKIGAEAGQGVKSAGLMLAKLAIRSGYHIYSQIEYPSLIKGGHNVIQVNISKNEVTAPRKVNDILIALNQDTINKHITEFSKDSGLIFDSEVKVDTSKVPSNVALIGLPLSKISRETGNSALLINTVALGAVTAVLGGNIVILNELIAEEFGSKGEEIVKVNVSAAEQGFKHITENYKKYLRAFLSPSDSVSNFVPYMAVDGNESVALGAISAGLQFAAIYPMSPISNILAVLAENQEKFGYIYKQPEDEISAINMSIGASYAGARAMTATSGGGFSLMTEGYGLAGMTETPLVIVEGMRPGPATGLPTWSDQGDLQMILNAHQGDFPRIILAAGDAKEAFELTMQAFNLADKYQTPVVLIIDKNICENAQSFPLYDLAGYKVDRGKFSTNRVENYKRYELNPEGISQRTVPGAGNFFVANSDEHDEEGYSTEDAEIRSKMMEKRMNKLKICKEQDMQKPQMFGPENADVTIVSWGSNKGTILQALKELDNVNYVHISWLSPFPSETLSEMLSKSKYILNVECNYTGQMAKLIRENTQIKIDENFLKYDGRQIYPEEIIDAVNKIRSKK</sequence>
<dbReference type="Gene3D" id="3.40.50.920">
    <property type="match status" value="1"/>
</dbReference>
<feature type="domain" description="Pyruvate:ferredoxin oxidoreductase core" evidence="4">
    <location>
        <begin position="494"/>
        <end position="584"/>
    </location>
</feature>
<name>A0A656PQ17_UNCKA</name>
<dbReference type="InterPro" id="IPR050722">
    <property type="entry name" value="Pyruvate:ferred/Flavod_OxRd"/>
</dbReference>
<dbReference type="SUPFAM" id="SSF52518">
    <property type="entry name" value="Thiamin diphosphate-binding fold (THDP-binding)"/>
    <property type="match status" value="1"/>
</dbReference>
<reference evidence="5 6" key="1">
    <citation type="journal article" date="2018" name="Nat. Biotechnol.">
        <title>A standardized bacterial taxonomy based on genome phylogeny substantially revises the tree of life.</title>
        <authorList>
            <person name="Parks D.H."/>
            <person name="Chuvochina M."/>
            <person name="Waite D.W."/>
            <person name="Rinke C."/>
            <person name="Skarshewski A."/>
            <person name="Chaumeil P.A."/>
            <person name="Hugenholtz P."/>
        </authorList>
    </citation>
    <scope>NUCLEOTIDE SEQUENCE [LARGE SCALE GENOMIC DNA]</scope>
    <source>
        <strain evidence="5">UBA12021</strain>
    </source>
</reference>
<evidence type="ECO:0000313" key="5">
    <source>
        <dbReference type="EMBL" id="HCQ40761.1"/>
    </source>
</evidence>
<dbReference type="SUPFAM" id="SSF52922">
    <property type="entry name" value="TK C-terminal domain-like"/>
    <property type="match status" value="1"/>
</dbReference>
<dbReference type="InterPro" id="IPR019752">
    <property type="entry name" value="Pyrv/ketoisovalerate_OxRed_cat"/>
</dbReference>
<evidence type="ECO:0000256" key="1">
    <source>
        <dbReference type="ARBA" id="ARBA00023002"/>
    </source>
</evidence>
<dbReference type="CDD" id="cd07034">
    <property type="entry name" value="TPP_PYR_PFOR_IOR-alpha_like"/>
    <property type="match status" value="1"/>
</dbReference>
<evidence type="ECO:0000313" key="6">
    <source>
        <dbReference type="Proteomes" id="UP000262056"/>
    </source>
</evidence>
<dbReference type="Gene3D" id="3.40.920.10">
    <property type="entry name" value="Pyruvate-ferredoxin oxidoreductase, PFOR, domain III"/>
    <property type="match status" value="1"/>
</dbReference>
<protein>
    <submittedName>
        <fullName evidence="5">2-oxoacid:acceptor oxidoreductase subunit alpha</fullName>
    </submittedName>
</protein>
<dbReference type="PANTHER" id="PTHR32154:SF20">
    <property type="entry name" value="2-OXOGLUTARATE OXIDOREDUCTASE SUBUNIT KORA"/>
    <property type="match status" value="1"/>
</dbReference>
<dbReference type="Pfam" id="PF17147">
    <property type="entry name" value="PFOR_II"/>
    <property type="match status" value="1"/>
</dbReference>
<evidence type="ECO:0000259" key="4">
    <source>
        <dbReference type="Pfam" id="PF17147"/>
    </source>
</evidence>
<organism evidence="5 6">
    <name type="scientific">candidate division WWE3 bacterium</name>
    <dbReference type="NCBI Taxonomy" id="2053526"/>
    <lineage>
        <taxon>Bacteria</taxon>
        <taxon>Katanobacteria</taxon>
    </lineage>
</organism>
<dbReference type="Pfam" id="PF01855">
    <property type="entry name" value="POR_N"/>
    <property type="match status" value="1"/>
</dbReference>
<dbReference type="InterPro" id="IPR022367">
    <property type="entry name" value="2-oxoacid/accept_OxRdtase_asu"/>
</dbReference>
<dbReference type="AlphaFoldDB" id="A0A656PQ17"/>
<accession>A0A656PQ17</accession>
<dbReference type="Pfam" id="PF01558">
    <property type="entry name" value="POR"/>
    <property type="match status" value="1"/>
</dbReference>
<dbReference type="GO" id="GO:0006979">
    <property type="term" value="P:response to oxidative stress"/>
    <property type="evidence" value="ECO:0007669"/>
    <property type="project" value="TreeGrafter"/>
</dbReference>
<dbReference type="PANTHER" id="PTHR32154">
    <property type="entry name" value="PYRUVATE-FLAVODOXIN OXIDOREDUCTASE-RELATED"/>
    <property type="match status" value="1"/>
</dbReference>
<evidence type="ECO:0000259" key="2">
    <source>
        <dbReference type="Pfam" id="PF01558"/>
    </source>
</evidence>
<dbReference type="InterPro" id="IPR002880">
    <property type="entry name" value="Pyrv_Fd/Flavodoxin_OxRdtase_N"/>
</dbReference>
<gene>
    <name evidence="5" type="ORF">DIU24_03575</name>
</gene>
<evidence type="ECO:0000259" key="3">
    <source>
        <dbReference type="Pfam" id="PF01855"/>
    </source>
</evidence>
<dbReference type="FunFam" id="3.40.50.970:FF:000022">
    <property type="entry name" value="2-oxoglutarate ferredoxin oxidoreductase alpha subunit"/>
    <property type="match status" value="1"/>
</dbReference>
<dbReference type="Proteomes" id="UP000262056">
    <property type="component" value="Unassembled WGS sequence"/>
</dbReference>
<dbReference type="InterPro" id="IPR002869">
    <property type="entry name" value="Pyrv_flavodox_OxRed_cen"/>
</dbReference>
<feature type="domain" description="Pyruvate flavodoxin/ferredoxin oxidoreductase pyrimidine binding" evidence="3">
    <location>
        <begin position="235"/>
        <end position="469"/>
    </location>
</feature>
<dbReference type="InterPro" id="IPR033412">
    <property type="entry name" value="PFOR_II"/>
</dbReference>
<proteinExistence type="predicted"/>
<dbReference type="InterPro" id="IPR009014">
    <property type="entry name" value="Transketo_C/PFOR_II"/>
</dbReference>
<dbReference type="Gene3D" id="3.40.50.970">
    <property type="match status" value="1"/>
</dbReference>
<comment type="caution">
    <text evidence="5">The sequence shown here is derived from an EMBL/GenBank/DDBJ whole genome shotgun (WGS) entry which is preliminary data.</text>
</comment>
<dbReference type="EMBL" id="DQFB01000004">
    <property type="protein sequence ID" value="HCQ40761.1"/>
    <property type="molecule type" value="Genomic_DNA"/>
</dbReference>
<dbReference type="InterPro" id="IPR029061">
    <property type="entry name" value="THDP-binding"/>
</dbReference>